<keyword evidence="1" id="KW-0175">Coiled coil</keyword>
<evidence type="ECO:0000313" key="3">
    <source>
        <dbReference type="EMBL" id="MFC4665614.1"/>
    </source>
</evidence>
<accession>A0ABV9K6C6</accession>
<feature type="compositionally biased region" description="Polar residues" evidence="2">
    <location>
        <begin position="22"/>
        <end position="37"/>
    </location>
</feature>
<evidence type="ECO:0000256" key="1">
    <source>
        <dbReference type="SAM" id="Coils"/>
    </source>
</evidence>
<organism evidence="3 4">
    <name type="scientific">Falsiporphyromonas endometrii</name>
    <dbReference type="NCBI Taxonomy" id="1387297"/>
    <lineage>
        <taxon>Bacteria</taxon>
        <taxon>Pseudomonadati</taxon>
        <taxon>Bacteroidota</taxon>
        <taxon>Bacteroidia</taxon>
        <taxon>Bacteroidales</taxon>
        <taxon>Porphyromonadaceae</taxon>
        <taxon>Falsiporphyromonas</taxon>
    </lineage>
</organism>
<evidence type="ECO:0000313" key="4">
    <source>
        <dbReference type="Proteomes" id="UP001596020"/>
    </source>
</evidence>
<sequence length="604" mass="71354">MEMTTNSHIEPQDDGLDREQYYMNQSGSSQEPDLSNKNAAELVEALAVLLQRDPFPTRQEVDVYKKAFYRRKVYVENKIQKEGAEFKEDINDKIEVHEERLKDLLSSFKDKSQKIREEEEAKKEANLEKKQALIEQLKKLLVCTDEFGKIIVEFRQLRENWDATGDVPDNVADELQSTYSKYVEQFYDLKQINEEFREYDFKKNLESKTALCEEAEALSESDDVIGAARQLQTLHRQWKEIGPVARDLRDSIWARFKEASSKVNKRHQEFFEKIKAKEEENLEKKKSLCERIEAINTDNLKQPGDWKKATTLIIDTQKEWKTVGFAPKKENEKIYLRFRAACDAYFANKSTFFSRRRSELDQNYIKKQAMVDEAESLQDSTDWKVTADRLIKLQKDWKEVGPVHRKYNQTLWDRFRSACDKFFERKKENFSQGQGEFKENLKAKKEIIAKLEALMNEEDENIAREQLSSLMSQFRSIGFVPYKEKDNIKEAFRKASDDLYNKLKLDRNHRKLDNYSESLKEIADSSKNALFRERDRIGRILDRMKQELHTYEHNLSCFTVDSKGGNKLVDDMKRKKKRLEEDIKLTKEKLKLIKVEINSSDNED</sequence>
<name>A0ABV9K6C6_9PORP</name>
<dbReference type="Proteomes" id="UP001596020">
    <property type="component" value="Unassembled WGS sequence"/>
</dbReference>
<dbReference type="InterPro" id="IPR007139">
    <property type="entry name" value="DUF349"/>
</dbReference>
<dbReference type="Pfam" id="PF03993">
    <property type="entry name" value="DUF349"/>
    <property type="match status" value="5"/>
</dbReference>
<dbReference type="EMBL" id="JBHSGO010000049">
    <property type="protein sequence ID" value="MFC4665614.1"/>
    <property type="molecule type" value="Genomic_DNA"/>
</dbReference>
<feature type="region of interest" description="Disordered" evidence="2">
    <location>
        <begin position="1"/>
        <end position="37"/>
    </location>
</feature>
<dbReference type="RefSeq" id="WP_380077917.1">
    <property type="nucleotide sequence ID" value="NZ_JBHSGO010000049.1"/>
</dbReference>
<protein>
    <submittedName>
        <fullName evidence="3">DUF349 domain-containing protein</fullName>
    </submittedName>
</protein>
<keyword evidence="4" id="KW-1185">Reference proteome</keyword>
<feature type="coiled-coil region" evidence="1">
    <location>
        <begin position="87"/>
        <end position="140"/>
    </location>
</feature>
<proteinExistence type="predicted"/>
<reference evidence="4" key="1">
    <citation type="journal article" date="2019" name="Int. J. Syst. Evol. Microbiol.">
        <title>The Global Catalogue of Microorganisms (GCM) 10K type strain sequencing project: providing services to taxonomists for standard genome sequencing and annotation.</title>
        <authorList>
            <consortium name="The Broad Institute Genomics Platform"/>
            <consortium name="The Broad Institute Genome Sequencing Center for Infectious Disease"/>
            <person name="Wu L."/>
            <person name="Ma J."/>
        </authorList>
    </citation>
    <scope>NUCLEOTIDE SEQUENCE [LARGE SCALE GENOMIC DNA]</scope>
    <source>
        <strain evidence="4">CGMCC 4.7357</strain>
    </source>
</reference>
<feature type="coiled-coil region" evidence="1">
    <location>
        <begin position="569"/>
        <end position="596"/>
    </location>
</feature>
<evidence type="ECO:0000256" key="2">
    <source>
        <dbReference type="SAM" id="MobiDB-lite"/>
    </source>
</evidence>
<gene>
    <name evidence="3" type="ORF">ACFO3G_03140</name>
</gene>
<comment type="caution">
    <text evidence="3">The sequence shown here is derived from an EMBL/GenBank/DDBJ whole genome shotgun (WGS) entry which is preliminary data.</text>
</comment>
<feature type="coiled-coil region" evidence="1">
    <location>
        <begin position="441"/>
        <end position="468"/>
    </location>
</feature>